<feature type="transmembrane region" description="Helical" evidence="7">
    <location>
        <begin position="27"/>
        <end position="47"/>
    </location>
</feature>
<dbReference type="PANTHER" id="PTHR30572:SF4">
    <property type="entry name" value="ABC TRANSPORTER PERMEASE YTRF"/>
    <property type="match status" value="1"/>
</dbReference>
<evidence type="ECO:0000259" key="9">
    <source>
        <dbReference type="Pfam" id="PF12704"/>
    </source>
</evidence>
<comment type="caution">
    <text evidence="10">The sequence shown here is derived from an EMBL/GenBank/DDBJ whole genome shotgun (WGS) entry which is preliminary data.</text>
</comment>
<dbReference type="EMBL" id="SNZV01000001">
    <property type="protein sequence ID" value="TDS17326.1"/>
    <property type="molecule type" value="Genomic_DNA"/>
</dbReference>
<keyword evidence="11" id="KW-1185">Reference proteome</keyword>
<evidence type="ECO:0000256" key="4">
    <source>
        <dbReference type="ARBA" id="ARBA00022989"/>
    </source>
</evidence>
<evidence type="ECO:0000256" key="7">
    <source>
        <dbReference type="SAM" id="Phobius"/>
    </source>
</evidence>
<dbReference type="Pfam" id="PF12704">
    <property type="entry name" value="MacB_PCD"/>
    <property type="match status" value="1"/>
</dbReference>
<keyword evidence="5 7" id="KW-0472">Membrane</keyword>
<evidence type="ECO:0000259" key="8">
    <source>
        <dbReference type="Pfam" id="PF02687"/>
    </source>
</evidence>
<accession>A0A4R7DDT9</accession>
<keyword evidence="4 7" id="KW-1133">Transmembrane helix</keyword>
<protein>
    <submittedName>
        <fullName evidence="10">Putative ABC transport system permease protein</fullName>
    </submittedName>
</protein>
<feature type="transmembrane region" description="Helical" evidence="7">
    <location>
        <begin position="285"/>
        <end position="313"/>
    </location>
</feature>
<evidence type="ECO:0000256" key="5">
    <source>
        <dbReference type="ARBA" id="ARBA00023136"/>
    </source>
</evidence>
<dbReference type="PANTHER" id="PTHR30572">
    <property type="entry name" value="MEMBRANE COMPONENT OF TRANSPORTER-RELATED"/>
    <property type="match status" value="1"/>
</dbReference>
<sequence length="415" mass="45235">MFLVFTLIKESFLFAVSALKDNRTRTLLSLLGVTIGIMTIIGVLSAVDTLRNNLEESVRKIGSRVLYIEKWPWDGGPDFPWWKYVNRPESRYADFESVKARMTTAEEVAYSVNIGDATAKYKNNSASNISVVGATHGILKIGNLDIVDGRYFTEQESRAGSNSVILGATIAEGLFPVEEPIGKYVTLMGRKLQVIGVLKKEGSGILIDVSNDDVAYIPFSLARNLVNYEKYSPSISIEVKPHITLEEAESELIGIMRSIRRLPPARENDFSVNKTTLITAQLDQMFAVINLAGFSIGIFSILVGGFGIANIMFVSVRERTNLIGIQKALGAKQFFILAQFLIESILLCLIGGAIGLLCVYGLAALVQALLDFKVIVSMQMVVLTTTLSTVIGLVAGIVPAINAASMDPVEAIRSK</sequence>
<keyword evidence="2" id="KW-1003">Cell membrane</keyword>
<name>A0A4R7DDT9_9SPHI</name>
<evidence type="ECO:0000313" key="11">
    <source>
        <dbReference type="Proteomes" id="UP000294752"/>
    </source>
</evidence>
<feature type="transmembrane region" description="Helical" evidence="7">
    <location>
        <begin position="334"/>
        <end position="362"/>
    </location>
</feature>
<gene>
    <name evidence="10" type="ORF">B0I21_101190</name>
</gene>
<organism evidence="10 11">
    <name type="scientific">Sphingobacterium paludis</name>
    <dbReference type="NCBI Taxonomy" id="1476465"/>
    <lineage>
        <taxon>Bacteria</taxon>
        <taxon>Pseudomonadati</taxon>
        <taxon>Bacteroidota</taxon>
        <taxon>Sphingobacteriia</taxon>
        <taxon>Sphingobacteriales</taxon>
        <taxon>Sphingobacteriaceae</taxon>
        <taxon>Sphingobacterium</taxon>
    </lineage>
</organism>
<dbReference type="OrthoDB" id="9770036at2"/>
<feature type="domain" description="MacB-like periplasmic core" evidence="9">
    <location>
        <begin position="26"/>
        <end position="252"/>
    </location>
</feature>
<comment type="subcellular location">
    <subcellularLocation>
        <location evidence="1">Cell membrane</location>
        <topology evidence="1">Multi-pass membrane protein</topology>
    </subcellularLocation>
</comment>
<dbReference type="Pfam" id="PF02687">
    <property type="entry name" value="FtsX"/>
    <property type="match status" value="1"/>
</dbReference>
<evidence type="ECO:0000313" key="10">
    <source>
        <dbReference type="EMBL" id="TDS17326.1"/>
    </source>
</evidence>
<dbReference type="RefSeq" id="WP_133638463.1">
    <property type="nucleotide sequence ID" value="NZ_SNZV01000001.1"/>
</dbReference>
<dbReference type="GO" id="GO:0005886">
    <property type="term" value="C:plasma membrane"/>
    <property type="evidence" value="ECO:0007669"/>
    <property type="project" value="UniProtKB-SubCell"/>
</dbReference>
<dbReference type="InterPro" id="IPR050250">
    <property type="entry name" value="Macrolide_Exporter_MacB"/>
</dbReference>
<dbReference type="Proteomes" id="UP000294752">
    <property type="component" value="Unassembled WGS sequence"/>
</dbReference>
<comment type="similarity">
    <text evidence="6">Belongs to the ABC-4 integral membrane protein family.</text>
</comment>
<feature type="transmembrane region" description="Helical" evidence="7">
    <location>
        <begin position="374"/>
        <end position="398"/>
    </location>
</feature>
<dbReference type="InterPro" id="IPR025857">
    <property type="entry name" value="MacB_PCD"/>
</dbReference>
<dbReference type="AlphaFoldDB" id="A0A4R7DDT9"/>
<reference evidence="10 11" key="1">
    <citation type="submission" date="2019-03" db="EMBL/GenBank/DDBJ databases">
        <title>Genomic Encyclopedia of Type Strains, Phase III (KMG-III): the genomes of soil and plant-associated and newly described type strains.</title>
        <authorList>
            <person name="Whitman W."/>
        </authorList>
    </citation>
    <scope>NUCLEOTIDE SEQUENCE [LARGE SCALE GENOMIC DNA]</scope>
    <source>
        <strain evidence="10 11">CGMCC 1.12801</strain>
    </source>
</reference>
<evidence type="ECO:0000256" key="6">
    <source>
        <dbReference type="ARBA" id="ARBA00038076"/>
    </source>
</evidence>
<evidence type="ECO:0000256" key="1">
    <source>
        <dbReference type="ARBA" id="ARBA00004651"/>
    </source>
</evidence>
<proteinExistence type="inferred from homology"/>
<dbReference type="GO" id="GO:0022857">
    <property type="term" value="F:transmembrane transporter activity"/>
    <property type="evidence" value="ECO:0007669"/>
    <property type="project" value="TreeGrafter"/>
</dbReference>
<evidence type="ECO:0000256" key="2">
    <source>
        <dbReference type="ARBA" id="ARBA00022475"/>
    </source>
</evidence>
<keyword evidence="3 7" id="KW-0812">Transmembrane</keyword>
<feature type="domain" description="ABC3 transporter permease C-terminal" evidence="8">
    <location>
        <begin position="295"/>
        <end position="408"/>
    </location>
</feature>
<evidence type="ECO:0000256" key="3">
    <source>
        <dbReference type="ARBA" id="ARBA00022692"/>
    </source>
</evidence>
<dbReference type="InterPro" id="IPR003838">
    <property type="entry name" value="ABC3_permease_C"/>
</dbReference>